<evidence type="ECO:0000256" key="4">
    <source>
        <dbReference type="ARBA" id="ARBA00022884"/>
    </source>
</evidence>
<dbReference type="PANTHER" id="PTHR15341:SF3">
    <property type="entry name" value="NUCLEAR NUCLEIC ACID-BINDING PROTEIN C1D"/>
    <property type="match status" value="1"/>
</dbReference>
<keyword evidence="3 6" id="KW-0698">rRNA processing</keyword>
<dbReference type="PANTHER" id="PTHR15341">
    <property type="entry name" value="SUN-COR STEROID HORMONE RECEPTOR CO-REPRESSOR"/>
    <property type="match status" value="1"/>
</dbReference>
<evidence type="ECO:0000256" key="3">
    <source>
        <dbReference type="ARBA" id="ARBA00022552"/>
    </source>
</evidence>
<dbReference type="AlphaFoldDB" id="A0A6A6ZG76"/>
<sequence length="384" mass="41592">MDPQTDLPDLVEDLEVNIDELSDILSPLLSTPLSTTASSLPLLDKAKLYVLAAYSVESLLYSSLQASGVNAKEHAIFKELGRLRGYFGKIKDVEGRAMPPSAPKTKLDVGAAARFIQHGLAGNDKYDLERAERMAKEKARAQLKARQINKKFDEDGVETAKVATPKKRDAEDMEVEEPVKAGDGEVLEGLEEPEARPVVAQPAPKRQRISVAAGPMDVDSASSPASSQSQPDGKKKTRRSRRDKKKTAQSAEPSEADPEPEVAADLEQPVDSQPDPEPSAPAKPAKKKKGKKKSKSVETSEAEDPAASEPSQPDPEPESQSSPPKKKQRNTRSKAKAADETEEEEATTPARVPKTRSETFNALLDGSVPEKAKKARGRPPKVKK</sequence>
<evidence type="ECO:0000256" key="1">
    <source>
        <dbReference type="ARBA" id="ARBA00004123"/>
    </source>
</evidence>
<protein>
    <recommendedName>
        <fullName evidence="6">Exosome complex protein</fullName>
    </recommendedName>
</protein>
<reference evidence="8" key="1">
    <citation type="journal article" date="2020" name="Stud. Mycol.">
        <title>101 Dothideomycetes genomes: a test case for predicting lifestyles and emergence of pathogens.</title>
        <authorList>
            <person name="Haridas S."/>
            <person name="Albert R."/>
            <person name="Binder M."/>
            <person name="Bloem J."/>
            <person name="Labutti K."/>
            <person name="Salamov A."/>
            <person name="Andreopoulos B."/>
            <person name="Baker S."/>
            <person name="Barry K."/>
            <person name="Bills G."/>
            <person name="Bluhm B."/>
            <person name="Cannon C."/>
            <person name="Castanera R."/>
            <person name="Culley D."/>
            <person name="Daum C."/>
            <person name="Ezra D."/>
            <person name="Gonzalez J."/>
            <person name="Henrissat B."/>
            <person name="Kuo A."/>
            <person name="Liang C."/>
            <person name="Lipzen A."/>
            <person name="Lutzoni F."/>
            <person name="Magnuson J."/>
            <person name="Mondo S."/>
            <person name="Nolan M."/>
            <person name="Ohm R."/>
            <person name="Pangilinan J."/>
            <person name="Park H.-J."/>
            <person name="Ramirez L."/>
            <person name="Alfaro M."/>
            <person name="Sun H."/>
            <person name="Tritt A."/>
            <person name="Yoshinaga Y."/>
            <person name="Zwiers L.-H."/>
            <person name="Turgeon B."/>
            <person name="Goodwin S."/>
            <person name="Spatafora J."/>
            <person name="Crous P."/>
            <person name="Grigoriev I."/>
        </authorList>
    </citation>
    <scope>NUCLEOTIDE SEQUENCE</scope>
    <source>
        <strain evidence="8">CBS 113818</strain>
    </source>
</reference>
<evidence type="ECO:0000256" key="6">
    <source>
        <dbReference type="RuleBase" id="RU368003"/>
    </source>
</evidence>
<feature type="compositionally biased region" description="Basic residues" evidence="7">
    <location>
        <begin position="235"/>
        <end position="247"/>
    </location>
</feature>
<dbReference type="EMBL" id="MU006242">
    <property type="protein sequence ID" value="KAF2820112.1"/>
    <property type="molecule type" value="Genomic_DNA"/>
</dbReference>
<name>A0A6A6ZG76_9PLEO</name>
<proteinExistence type="inferred from homology"/>
<feature type="compositionally biased region" description="Acidic residues" evidence="7">
    <location>
        <begin position="254"/>
        <end position="264"/>
    </location>
</feature>
<keyword evidence="4 6" id="KW-0694">RNA-binding</keyword>
<feature type="compositionally biased region" description="Low complexity" evidence="7">
    <location>
        <begin position="219"/>
        <end position="231"/>
    </location>
</feature>
<evidence type="ECO:0000313" key="9">
    <source>
        <dbReference type="Proteomes" id="UP000799424"/>
    </source>
</evidence>
<dbReference type="GO" id="GO:0003677">
    <property type="term" value="F:DNA binding"/>
    <property type="evidence" value="ECO:0007669"/>
    <property type="project" value="TreeGrafter"/>
</dbReference>
<dbReference type="GO" id="GO:0000178">
    <property type="term" value="C:exosome (RNase complex)"/>
    <property type="evidence" value="ECO:0007669"/>
    <property type="project" value="TreeGrafter"/>
</dbReference>
<dbReference type="GO" id="GO:0010468">
    <property type="term" value="P:regulation of gene expression"/>
    <property type="evidence" value="ECO:0007669"/>
    <property type="project" value="TreeGrafter"/>
</dbReference>
<feature type="compositionally biased region" description="Basic residues" evidence="7">
    <location>
        <begin position="284"/>
        <end position="294"/>
    </location>
</feature>
<keyword evidence="5 6" id="KW-0539">Nucleus</keyword>
<gene>
    <name evidence="8" type="ORF">CC86DRAFT_374798</name>
</gene>
<evidence type="ECO:0000256" key="2">
    <source>
        <dbReference type="ARBA" id="ARBA00009154"/>
    </source>
</evidence>
<dbReference type="GO" id="GO:0000460">
    <property type="term" value="P:maturation of 5.8S rRNA"/>
    <property type="evidence" value="ECO:0007669"/>
    <property type="project" value="TreeGrafter"/>
</dbReference>
<dbReference type="GO" id="GO:0003723">
    <property type="term" value="F:RNA binding"/>
    <property type="evidence" value="ECO:0007669"/>
    <property type="project" value="UniProtKB-UniRule"/>
</dbReference>
<dbReference type="Proteomes" id="UP000799424">
    <property type="component" value="Unassembled WGS sequence"/>
</dbReference>
<dbReference type="InterPro" id="IPR007146">
    <property type="entry name" value="Sas10/Utp3/C1D"/>
</dbReference>
<dbReference type="GO" id="GO:0005730">
    <property type="term" value="C:nucleolus"/>
    <property type="evidence" value="ECO:0007669"/>
    <property type="project" value="TreeGrafter"/>
</dbReference>
<dbReference type="InterPro" id="IPR011082">
    <property type="entry name" value="Exosome-assoc_fac/DNA_repair"/>
</dbReference>
<dbReference type="Pfam" id="PF04000">
    <property type="entry name" value="Sas10_Utp3"/>
    <property type="match status" value="1"/>
</dbReference>
<feature type="compositionally biased region" description="Basic residues" evidence="7">
    <location>
        <begin position="373"/>
        <end position="384"/>
    </location>
</feature>
<evidence type="ECO:0000313" key="8">
    <source>
        <dbReference type="EMBL" id="KAF2820112.1"/>
    </source>
</evidence>
<accession>A0A6A6ZG76</accession>
<feature type="region of interest" description="Disordered" evidence="7">
    <location>
        <begin position="156"/>
        <end position="384"/>
    </location>
</feature>
<evidence type="ECO:0000256" key="7">
    <source>
        <dbReference type="SAM" id="MobiDB-lite"/>
    </source>
</evidence>
<keyword evidence="9" id="KW-1185">Reference proteome</keyword>
<comment type="function">
    <text evidence="6">Required for exosome-dependent processing of pre-rRNA and small nucleolar RNA (snRNA) precursors. Involved in processing of 35S pre-rRNA at the A0, A1 and A2 sites.</text>
</comment>
<dbReference type="OrthoDB" id="1421013at2759"/>
<comment type="subcellular location">
    <subcellularLocation>
        <location evidence="1 6">Nucleus</location>
    </subcellularLocation>
</comment>
<comment type="similarity">
    <text evidence="2 6">Belongs to the C1D family.</text>
</comment>
<organism evidence="8 9">
    <name type="scientific">Ophiobolus disseminans</name>
    <dbReference type="NCBI Taxonomy" id="1469910"/>
    <lineage>
        <taxon>Eukaryota</taxon>
        <taxon>Fungi</taxon>
        <taxon>Dikarya</taxon>
        <taxon>Ascomycota</taxon>
        <taxon>Pezizomycotina</taxon>
        <taxon>Dothideomycetes</taxon>
        <taxon>Pleosporomycetidae</taxon>
        <taxon>Pleosporales</taxon>
        <taxon>Pleosporineae</taxon>
        <taxon>Phaeosphaeriaceae</taxon>
        <taxon>Ophiobolus</taxon>
    </lineage>
</organism>
<feature type="compositionally biased region" description="Basic residues" evidence="7">
    <location>
        <begin position="324"/>
        <end position="335"/>
    </location>
</feature>
<evidence type="ECO:0000256" key="5">
    <source>
        <dbReference type="ARBA" id="ARBA00023242"/>
    </source>
</evidence>